<name>A0A7I9VM98_9BACT</name>
<dbReference type="PANTHER" id="PTHR15004:SF0">
    <property type="entry name" value="GLUTAMYL-TRNA(GLN) AMIDOTRANSFERASE SUBUNIT C, MITOCHONDRIAL"/>
    <property type="match status" value="1"/>
</dbReference>
<comment type="caution">
    <text evidence="3">The sequence shown here is derived from an EMBL/GenBank/DDBJ whole genome shotgun (WGS) entry which is preliminary data.</text>
</comment>
<gene>
    <name evidence="1 3" type="primary">gatC</name>
    <name evidence="3" type="ORF">AMYX_22630</name>
</gene>
<dbReference type="Gene3D" id="1.10.20.60">
    <property type="entry name" value="Glu-tRNAGln amidotransferase C subunit, N-terminal domain"/>
    <property type="match status" value="1"/>
</dbReference>
<dbReference type="GO" id="GO:0070681">
    <property type="term" value="P:glutaminyl-tRNAGln biosynthesis via transamidation"/>
    <property type="evidence" value="ECO:0007669"/>
    <property type="project" value="TreeGrafter"/>
</dbReference>
<dbReference type="SUPFAM" id="SSF141000">
    <property type="entry name" value="Glu-tRNAGln amidotransferase C subunit"/>
    <property type="match status" value="1"/>
</dbReference>
<dbReference type="PANTHER" id="PTHR15004">
    <property type="entry name" value="GLUTAMYL-TRNA(GLN) AMIDOTRANSFERASE SUBUNIT C, MITOCHONDRIAL"/>
    <property type="match status" value="1"/>
</dbReference>
<dbReference type="Proteomes" id="UP000503640">
    <property type="component" value="Unassembled WGS sequence"/>
</dbReference>
<keyword evidence="4" id="KW-1185">Reference proteome</keyword>
<evidence type="ECO:0000256" key="2">
    <source>
        <dbReference type="SAM" id="MobiDB-lite"/>
    </source>
</evidence>
<keyword evidence="3" id="KW-0808">Transferase</keyword>
<dbReference type="InterPro" id="IPR036113">
    <property type="entry name" value="Asp/Glu-ADT_sf_sub_c"/>
</dbReference>
<reference evidence="4" key="1">
    <citation type="journal article" date="2020" name="Appl. Environ. Microbiol.">
        <title>Diazotrophic Anaeromyxobacter Isolates from Soils.</title>
        <authorList>
            <person name="Masuda Y."/>
            <person name="Yamanaka H."/>
            <person name="Xu Z.X."/>
            <person name="Shiratori Y."/>
            <person name="Aono T."/>
            <person name="Amachi S."/>
            <person name="Senoo K."/>
            <person name="Itoh H."/>
        </authorList>
    </citation>
    <scope>NUCLEOTIDE SEQUENCE [LARGE SCALE GENOMIC DNA]</scope>
    <source>
        <strain evidence="4">R267</strain>
    </source>
</reference>
<dbReference type="EC" id="6.3.5.-" evidence="1"/>
<dbReference type="HAMAP" id="MF_00122">
    <property type="entry name" value="GatC"/>
    <property type="match status" value="1"/>
</dbReference>
<comment type="subunit">
    <text evidence="1">Heterotrimer of A, B and C subunits.</text>
</comment>
<keyword evidence="1" id="KW-0067">ATP-binding</keyword>
<comment type="function">
    <text evidence="1">Allows the formation of correctly charged Asn-tRNA(Asn) or Gln-tRNA(Gln) through the transamidation of misacylated Asp-tRNA(Asn) or Glu-tRNA(Gln) in organisms which lack either or both of asparaginyl-tRNA or glutaminyl-tRNA synthetases. The reaction takes place in the presence of glutamine and ATP through an activated phospho-Asp-tRNA(Asn) or phospho-Glu-tRNA(Gln).</text>
</comment>
<dbReference type="GO" id="GO:0016740">
    <property type="term" value="F:transferase activity"/>
    <property type="evidence" value="ECO:0007669"/>
    <property type="project" value="UniProtKB-KW"/>
</dbReference>
<dbReference type="NCBIfam" id="TIGR00135">
    <property type="entry name" value="gatC"/>
    <property type="match status" value="1"/>
</dbReference>
<feature type="region of interest" description="Disordered" evidence="2">
    <location>
        <begin position="57"/>
        <end position="80"/>
    </location>
</feature>
<organism evidence="3 4">
    <name type="scientific">Anaeromyxobacter diazotrophicus</name>
    <dbReference type="NCBI Taxonomy" id="2590199"/>
    <lineage>
        <taxon>Bacteria</taxon>
        <taxon>Pseudomonadati</taxon>
        <taxon>Myxococcota</taxon>
        <taxon>Myxococcia</taxon>
        <taxon>Myxococcales</taxon>
        <taxon>Cystobacterineae</taxon>
        <taxon>Anaeromyxobacteraceae</taxon>
        <taxon>Anaeromyxobacter</taxon>
    </lineage>
</organism>
<keyword evidence="1" id="KW-0648">Protein biosynthesis</keyword>
<evidence type="ECO:0000256" key="1">
    <source>
        <dbReference type="HAMAP-Rule" id="MF_00122"/>
    </source>
</evidence>
<keyword evidence="1" id="KW-0547">Nucleotide-binding</keyword>
<protein>
    <recommendedName>
        <fullName evidence="1">Aspartyl/glutamyl-tRNA(Asn/Gln) amidotransferase subunit C</fullName>
        <shortName evidence="1">Asp/Glu-ADT subunit C</shortName>
        <ecNumber evidence="1">6.3.5.-</ecNumber>
    </recommendedName>
</protein>
<dbReference type="InterPro" id="IPR003837">
    <property type="entry name" value="GatC"/>
</dbReference>
<dbReference type="AlphaFoldDB" id="A0A7I9VM98"/>
<comment type="catalytic activity">
    <reaction evidence="1">
        <text>L-aspartyl-tRNA(Asn) + L-glutamine + ATP + H2O = L-asparaginyl-tRNA(Asn) + L-glutamate + ADP + phosphate + 2 H(+)</text>
        <dbReference type="Rhea" id="RHEA:14513"/>
        <dbReference type="Rhea" id="RHEA-COMP:9674"/>
        <dbReference type="Rhea" id="RHEA-COMP:9677"/>
        <dbReference type="ChEBI" id="CHEBI:15377"/>
        <dbReference type="ChEBI" id="CHEBI:15378"/>
        <dbReference type="ChEBI" id="CHEBI:29985"/>
        <dbReference type="ChEBI" id="CHEBI:30616"/>
        <dbReference type="ChEBI" id="CHEBI:43474"/>
        <dbReference type="ChEBI" id="CHEBI:58359"/>
        <dbReference type="ChEBI" id="CHEBI:78515"/>
        <dbReference type="ChEBI" id="CHEBI:78516"/>
        <dbReference type="ChEBI" id="CHEBI:456216"/>
    </reaction>
</comment>
<dbReference type="RefSeq" id="WP_176065174.1">
    <property type="nucleotide sequence ID" value="NZ_BJTG01000005.1"/>
</dbReference>
<accession>A0A7I9VM98</accession>
<comment type="catalytic activity">
    <reaction evidence="1">
        <text>L-glutamyl-tRNA(Gln) + L-glutamine + ATP + H2O = L-glutaminyl-tRNA(Gln) + L-glutamate + ADP + phosphate + H(+)</text>
        <dbReference type="Rhea" id="RHEA:17521"/>
        <dbReference type="Rhea" id="RHEA-COMP:9681"/>
        <dbReference type="Rhea" id="RHEA-COMP:9684"/>
        <dbReference type="ChEBI" id="CHEBI:15377"/>
        <dbReference type="ChEBI" id="CHEBI:15378"/>
        <dbReference type="ChEBI" id="CHEBI:29985"/>
        <dbReference type="ChEBI" id="CHEBI:30616"/>
        <dbReference type="ChEBI" id="CHEBI:43474"/>
        <dbReference type="ChEBI" id="CHEBI:58359"/>
        <dbReference type="ChEBI" id="CHEBI:78520"/>
        <dbReference type="ChEBI" id="CHEBI:78521"/>
        <dbReference type="ChEBI" id="CHEBI:456216"/>
    </reaction>
</comment>
<dbReference type="GO" id="GO:0050567">
    <property type="term" value="F:glutaminyl-tRNA synthase (glutamine-hydrolyzing) activity"/>
    <property type="evidence" value="ECO:0007669"/>
    <property type="project" value="UniProtKB-UniRule"/>
</dbReference>
<dbReference type="EMBL" id="BJTG01000005">
    <property type="protein sequence ID" value="GEJ57522.1"/>
    <property type="molecule type" value="Genomic_DNA"/>
</dbReference>
<dbReference type="Pfam" id="PF02686">
    <property type="entry name" value="GatC"/>
    <property type="match status" value="1"/>
</dbReference>
<keyword evidence="1" id="KW-0436">Ligase</keyword>
<evidence type="ECO:0000313" key="3">
    <source>
        <dbReference type="EMBL" id="GEJ57522.1"/>
    </source>
</evidence>
<dbReference type="GO" id="GO:0006412">
    <property type="term" value="P:translation"/>
    <property type="evidence" value="ECO:0007669"/>
    <property type="project" value="UniProtKB-UniRule"/>
</dbReference>
<proteinExistence type="inferred from homology"/>
<sequence length="97" mass="10604">MALSLDEVRRIAVLARLELSPEEEQLFQGQLSAVLDYVAQLEELDVSGVEPMTHALAEAGAAPLRPDELQPSLPPEEAVRAAPAREGTFFKVPRIIE</sequence>
<dbReference type="GO" id="GO:0005524">
    <property type="term" value="F:ATP binding"/>
    <property type="evidence" value="ECO:0007669"/>
    <property type="project" value="UniProtKB-KW"/>
</dbReference>
<dbReference type="GO" id="GO:0006450">
    <property type="term" value="P:regulation of translational fidelity"/>
    <property type="evidence" value="ECO:0007669"/>
    <property type="project" value="InterPro"/>
</dbReference>
<evidence type="ECO:0000313" key="4">
    <source>
        <dbReference type="Proteomes" id="UP000503640"/>
    </source>
</evidence>
<comment type="similarity">
    <text evidence="1">Belongs to the GatC family.</text>
</comment>